<comment type="caution">
    <text evidence="1">The sequence shown here is derived from an EMBL/GenBank/DDBJ whole genome shotgun (WGS) entry which is preliminary data.</text>
</comment>
<reference evidence="1" key="1">
    <citation type="journal article" date="2022" name="Plant J.">
        <title>Strategies of tolerance reflected in two North American maple genomes.</title>
        <authorList>
            <person name="McEvoy S.L."/>
            <person name="Sezen U.U."/>
            <person name="Trouern-Trend A."/>
            <person name="McMahon S.M."/>
            <person name="Schaberg P.G."/>
            <person name="Yang J."/>
            <person name="Wegrzyn J.L."/>
            <person name="Swenson N.G."/>
        </authorList>
    </citation>
    <scope>NUCLEOTIDE SEQUENCE</scope>
    <source>
        <strain evidence="1">91603</strain>
    </source>
</reference>
<dbReference type="AlphaFoldDB" id="A0AAD5J721"/>
<dbReference type="Proteomes" id="UP001064489">
    <property type="component" value="Chromosome 3"/>
</dbReference>
<gene>
    <name evidence="1" type="ORF">LWI28_000827</name>
</gene>
<reference evidence="1" key="2">
    <citation type="submission" date="2023-02" db="EMBL/GenBank/DDBJ databases">
        <authorList>
            <person name="Swenson N.G."/>
            <person name="Wegrzyn J.L."/>
            <person name="Mcevoy S.L."/>
        </authorList>
    </citation>
    <scope>NUCLEOTIDE SEQUENCE</scope>
    <source>
        <strain evidence="1">91603</strain>
        <tissue evidence="1">Leaf</tissue>
    </source>
</reference>
<keyword evidence="2" id="KW-1185">Reference proteome</keyword>
<evidence type="ECO:0000313" key="1">
    <source>
        <dbReference type="EMBL" id="KAI9184760.1"/>
    </source>
</evidence>
<evidence type="ECO:0000313" key="2">
    <source>
        <dbReference type="Proteomes" id="UP001064489"/>
    </source>
</evidence>
<dbReference type="EMBL" id="JAJSOW010000100">
    <property type="protein sequence ID" value="KAI9184760.1"/>
    <property type="molecule type" value="Genomic_DNA"/>
</dbReference>
<organism evidence="1 2">
    <name type="scientific">Acer negundo</name>
    <name type="common">Box elder</name>
    <dbReference type="NCBI Taxonomy" id="4023"/>
    <lineage>
        <taxon>Eukaryota</taxon>
        <taxon>Viridiplantae</taxon>
        <taxon>Streptophyta</taxon>
        <taxon>Embryophyta</taxon>
        <taxon>Tracheophyta</taxon>
        <taxon>Spermatophyta</taxon>
        <taxon>Magnoliopsida</taxon>
        <taxon>eudicotyledons</taxon>
        <taxon>Gunneridae</taxon>
        <taxon>Pentapetalae</taxon>
        <taxon>rosids</taxon>
        <taxon>malvids</taxon>
        <taxon>Sapindales</taxon>
        <taxon>Sapindaceae</taxon>
        <taxon>Hippocastanoideae</taxon>
        <taxon>Acereae</taxon>
        <taxon>Acer</taxon>
    </lineage>
</organism>
<proteinExistence type="predicted"/>
<accession>A0AAD5J721</accession>
<sequence length="109" mass="12536">MDSEIDINNGLDMELSSMLKLKLWNDLAYKRNLLTISLCKSRRLREEANASLDVMDESEDMIPESGLLNPFEAETFFAVLHCKPWLSSGFHVRCSDVTTYLKHELGNWP</sequence>
<name>A0AAD5J721_ACENE</name>
<protein>
    <submittedName>
        <fullName evidence="1">Uncharacterized protein</fullName>
    </submittedName>
</protein>